<keyword evidence="9 14" id="KW-0472">Membrane</keyword>
<feature type="transmembrane region" description="Helical" evidence="14">
    <location>
        <begin position="7"/>
        <end position="28"/>
    </location>
</feature>
<evidence type="ECO:0000256" key="7">
    <source>
        <dbReference type="ARBA" id="ARBA00022989"/>
    </source>
</evidence>
<evidence type="ECO:0000256" key="10">
    <source>
        <dbReference type="ARBA" id="ARBA00023209"/>
    </source>
</evidence>
<keyword evidence="4" id="KW-0444">Lipid biosynthesis</keyword>
<dbReference type="PANTHER" id="PTHR14269:SF11">
    <property type="entry name" value="CDP-DIACYLGLYCEROL--GLYCEROL-3-PHOSPHATE 3-PHOSPHATIDYLTRANSFERASE"/>
    <property type="match status" value="1"/>
</dbReference>
<accession>A0AA48KVW0</accession>
<feature type="transmembrane region" description="Helical" evidence="14">
    <location>
        <begin position="34"/>
        <end position="55"/>
    </location>
</feature>
<evidence type="ECO:0000256" key="1">
    <source>
        <dbReference type="ARBA" id="ARBA00003973"/>
    </source>
</evidence>
<evidence type="ECO:0000256" key="3">
    <source>
        <dbReference type="ARBA" id="ARBA00010441"/>
    </source>
</evidence>
<dbReference type="GO" id="GO:0008444">
    <property type="term" value="F:CDP-diacylglycerol-glycerol-3-phosphate 3-phosphatidyltransferase activity"/>
    <property type="evidence" value="ECO:0007669"/>
    <property type="project" value="InterPro"/>
</dbReference>
<protein>
    <recommendedName>
        <fullName evidence="12">Phosphatidylglycerophosphate synthase</fullName>
    </recommendedName>
</protein>
<dbReference type="InterPro" id="IPR004570">
    <property type="entry name" value="Phosphatidylglycerol_P_synth"/>
</dbReference>
<keyword evidence="7 14" id="KW-1133">Transmembrane helix</keyword>
<dbReference type="GO" id="GO:0016020">
    <property type="term" value="C:membrane"/>
    <property type="evidence" value="ECO:0007669"/>
    <property type="project" value="UniProtKB-SubCell"/>
</dbReference>
<feature type="transmembrane region" description="Helical" evidence="14">
    <location>
        <begin position="125"/>
        <end position="147"/>
    </location>
</feature>
<dbReference type="Pfam" id="PF01066">
    <property type="entry name" value="CDP-OH_P_transf"/>
    <property type="match status" value="1"/>
</dbReference>
<organism evidence="15">
    <name type="scientific">Candidatus Paraimprobicoccus trichonymphae</name>
    <dbReference type="NCBI Taxonomy" id="3033793"/>
    <lineage>
        <taxon>Bacteria</taxon>
        <taxon>Bacillati</taxon>
        <taxon>Bacillota</taxon>
        <taxon>Clostridia</taxon>
        <taxon>Candidatus Paraimprobicoccus</taxon>
    </lineage>
</organism>
<comment type="similarity">
    <text evidence="3 13">Belongs to the CDP-alcohol phosphatidyltransferase class-I family.</text>
</comment>
<dbReference type="GO" id="GO:0046474">
    <property type="term" value="P:glycerophospholipid biosynthetic process"/>
    <property type="evidence" value="ECO:0007669"/>
    <property type="project" value="TreeGrafter"/>
</dbReference>
<dbReference type="Gene3D" id="1.20.120.1760">
    <property type="match status" value="1"/>
</dbReference>
<feature type="transmembrane region" description="Helical" evidence="14">
    <location>
        <begin position="94"/>
        <end position="113"/>
    </location>
</feature>
<evidence type="ECO:0000256" key="9">
    <source>
        <dbReference type="ARBA" id="ARBA00023136"/>
    </source>
</evidence>
<evidence type="ECO:0000256" key="4">
    <source>
        <dbReference type="ARBA" id="ARBA00022516"/>
    </source>
</evidence>
<dbReference type="AlphaFoldDB" id="A0AA48KVW0"/>
<evidence type="ECO:0000256" key="5">
    <source>
        <dbReference type="ARBA" id="ARBA00022679"/>
    </source>
</evidence>
<feature type="transmembrane region" description="Helical" evidence="14">
    <location>
        <begin position="153"/>
        <end position="171"/>
    </location>
</feature>
<evidence type="ECO:0000313" key="15">
    <source>
        <dbReference type="EMBL" id="BED92351.1"/>
    </source>
</evidence>
<keyword evidence="6 14" id="KW-0812">Transmembrane</keyword>
<comment type="subcellular location">
    <subcellularLocation>
        <location evidence="2">Membrane</location>
        <topology evidence="2">Multi-pass membrane protein</topology>
    </subcellularLocation>
</comment>
<dbReference type="PIRSF" id="PIRSF000847">
    <property type="entry name" value="Phos_ph_gly_syn"/>
    <property type="match status" value="1"/>
</dbReference>
<keyword evidence="10" id="KW-0594">Phospholipid biosynthesis</keyword>
<gene>
    <name evidence="15" type="ORF">RsTaC01_0046</name>
</gene>
<dbReference type="InterPro" id="IPR000462">
    <property type="entry name" value="CDP-OH_P_trans"/>
</dbReference>
<name>A0AA48KVW0_9FIRM</name>
<dbReference type="KEGG" id="ptrh:RsTaC01_0046"/>
<evidence type="ECO:0000256" key="14">
    <source>
        <dbReference type="SAM" id="Phobius"/>
    </source>
</evidence>
<evidence type="ECO:0000256" key="11">
    <source>
        <dbReference type="ARBA" id="ARBA00023264"/>
    </source>
</evidence>
<dbReference type="Proteomes" id="UP001335720">
    <property type="component" value="Chromosome"/>
</dbReference>
<keyword evidence="8" id="KW-0443">Lipid metabolism</keyword>
<evidence type="ECO:0000256" key="13">
    <source>
        <dbReference type="RuleBase" id="RU003750"/>
    </source>
</evidence>
<evidence type="ECO:0000256" key="2">
    <source>
        <dbReference type="ARBA" id="ARBA00004141"/>
    </source>
</evidence>
<dbReference type="PANTHER" id="PTHR14269">
    <property type="entry name" value="CDP-DIACYLGLYCEROL--GLYCEROL-3-PHOSPHATE 3-PHOSPHATIDYLTRANSFERASE-RELATED"/>
    <property type="match status" value="1"/>
</dbReference>
<dbReference type="InterPro" id="IPR050324">
    <property type="entry name" value="CDP-alcohol_PTase-I"/>
</dbReference>
<keyword evidence="11" id="KW-1208">Phospholipid metabolism</keyword>
<reference evidence="15" key="1">
    <citation type="journal article" date="2023" name="ISME J.">
        <title>Emergence of putative energy parasites within Clostridia revealed by genome analysis of a novel endosymbiotic clade.</title>
        <authorList>
            <person name="Takahashi K."/>
            <person name="Kuwahara H."/>
            <person name="Horikawa Y."/>
            <person name="Izawa K."/>
            <person name="Kato D."/>
            <person name="Inagaki T."/>
            <person name="Yuki M."/>
            <person name="Ohkuma M."/>
            <person name="Hongoh Y."/>
        </authorList>
    </citation>
    <scope>NUCLEOTIDE SEQUENCE</scope>
    <source>
        <strain evidence="15">RsTa-C01</strain>
    </source>
</reference>
<dbReference type="EMBL" id="AP027925">
    <property type="protein sequence ID" value="BED92351.1"/>
    <property type="molecule type" value="Genomic_DNA"/>
</dbReference>
<evidence type="ECO:0000256" key="8">
    <source>
        <dbReference type="ARBA" id="ARBA00023098"/>
    </source>
</evidence>
<dbReference type="InterPro" id="IPR043130">
    <property type="entry name" value="CDP-OH_PTrfase_TM_dom"/>
</dbReference>
<evidence type="ECO:0000256" key="12">
    <source>
        <dbReference type="ARBA" id="ARBA00033018"/>
    </source>
</evidence>
<sequence>MSFKKEILNLPNLISLVRIILLLPFIIFLSQNNYVKAGVIFLISGISDLLDGFIARKLNSTTKLGKILDPVADKLNLIVVILCIGSKICEIKFFVILLVLKEVIMILASVFLLKKNIFPPKSKWYGKLSTASFYFSVILIIALKVLFKTESPNLNIILMSVTVIFMMYAFYKYSKNFLLIYDRIKSHDNQ</sequence>
<evidence type="ECO:0000256" key="6">
    <source>
        <dbReference type="ARBA" id="ARBA00022692"/>
    </source>
</evidence>
<dbReference type="PROSITE" id="PS00379">
    <property type="entry name" value="CDP_ALCOHOL_P_TRANSF"/>
    <property type="match status" value="1"/>
</dbReference>
<comment type="function">
    <text evidence="1">This protein catalyzes the committed step to the synthesis of the acidic phospholipids.</text>
</comment>
<dbReference type="InterPro" id="IPR048254">
    <property type="entry name" value="CDP_ALCOHOL_P_TRANSF_CS"/>
</dbReference>
<keyword evidence="5 13" id="KW-0808">Transferase</keyword>
<proteinExistence type="inferred from homology"/>